<feature type="region of interest" description="Disordered" evidence="9">
    <location>
        <begin position="413"/>
        <end position="483"/>
    </location>
</feature>
<protein>
    <submittedName>
        <fullName evidence="13 14">Activating transcription factor 7-interacting protein 2 isoform X1</fullName>
    </submittedName>
</protein>
<dbReference type="InterPro" id="IPR031870">
    <property type="entry name" value="ATF7IP_BD"/>
</dbReference>
<evidence type="ECO:0000313" key="14">
    <source>
        <dbReference type="RefSeq" id="XP_033819618.1"/>
    </source>
</evidence>
<dbReference type="Gene3D" id="2.60.40.10">
    <property type="entry name" value="Immunoglobulins"/>
    <property type="match status" value="1"/>
</dbReference>
<feature type="compositionally biased region" description="Basic and acidic residues" evidence="9">
    <location>
        <begin position="290"/>
        <end position="312"/>
    </location>
</feature>
<evidence type="ECO:0000256" key="9">
    <source>
        <dbReference type="SAM" id="MobiDB-lite"/>
    </source>
</evidence>
<evidence type="ECO:0000256" key="6">
    <source>
        <dbReference type="ARBA" id="ARBA00023163"/>
    </source>
</evidence>
<reference evidence="13 14" key="1">
    <citation type="submission" date="2025-04" db="UniProtKB">
        <authorList>
            <consortium name="RefSeq"/>
        </authorList>
    </citation>
    <scope>IDENTIFICATION</scope>
</reference>
<keyword evidence="4" id="KW-0805">Transcription regulation</keyword>
<evidence type="ECO:0000256" key="5">
    <source>
        <dbReference type="ARBA" id="ARBA00023159"/>
    </source>
</evidence>
<dbReference type="Proteomes" id="UP000515159">
    <property type="component" value="Chromosome 11"/>
</dbReference>
<sequence length="730" mass="81774">MEISRGTAKKILRARKTMNQSCRQQVETLNKIKERWEKEKTLKETYDDAESVQFKKSVDIICKNNYSAQENSVSELSNMSLPSKEKEVCSNNLNVLKVVAIDSGDNGCCLNKERICFDHQCKAQDPLKEKSTQIKENSASSISFKDPLPQNIVVNTSVNKTELFVSEHPPQQNTFLPVFANKNSELAAAHNCEDEAIDRMIPVLEKVTPRLDPNTENEDLTIPILEKFTMVENSRPAQLTSDAVTDKYDIKHMDTSVNSVTRTLHSEEVSPQDLSTECNIGALQRKRIHSGNDENTKRKHQKMGDEKQVNSHEESEATKMCLEKVRCLIEQQICIFFRRAFDQRLEELIERVKQIQCRKKHEEIAAKCLHKLHKIENRVNVLATRKEDLQSQKLLLSRSDSCKVAVTASNSNRNFHLSNQPAKQSSGTSIPSNITTKQTSTVKPHKEFPNIVPSSQIRDSSKDPIILCDSDSDSYKSDSEDAQLSSTRTILSEIPKNSGEQVSKVSSTSGEPKIQSENMVPKADVLKQTLLLVDLTEDENQQKSEKDFLAKKQNVGTGNGSLTILGTGHESAESKNTSSTPLNIKSDLAKASQDCIDSISLQKTSSPDPVPPLELNTLPPQKYDLHLTELINPKGIALSWNVATINPRCAAIQSYFLYMYQETPKTSAPKWIKVGEIKARPLPMACTLTQFVSGSKYHFTLRAKDIYGHFGPFCDVQSITLYLSGSSENV</sequence>
<dbReference type="GeneID" id="117369315"/>
<dbReference type="KEGG" id="gsh:117369315"/>
<dbReference type="CTD" id="80063"/>
<evidence type="ECO:0000256" key="3">
    <source>
        <dbReference type="ARBA" id="ARBA00022491"/>
    </source>
</evidence>
<keyword evidence="5" id="KW-0010">Activator</keyword>
<comment type="similarity">
    <text evidence="2">Belongs to the MCAF family.</text>
</comment>
<feature type="domain" description="ATF7-interacting protein protein binding" evidence="10">
    <location>
        <begin position="298"/>
        <end position="457"/>
    </location>
</feature>
<evidence type="ECO:0000256" key="2">
    <source>
        <dbReference type="ARBA" id="ARBA00010344"/>
    </source>
</evidence>
<dbReference type="InterPro" id="IPR003961">
    <property type="entry name" value="FN3_dom"/>
</dbReference>
<evidence type="ECO:0000313" key="13">
    <source>
        <dbReference type="RefSeq" id="XP_033819617.1"/>
    </source>
</evidence>
<feature type="coiled-coil region" evidence="8">
    <location>
        <begin position="338"/>
        <end position="392"/>
    </location>
</feature>
<dbReference type="AlphaFoldDB" id="A0A6P8SL90"/>
<dbReference type="RefSeq" id="XP_033819619.1">
    <property type="nucleotide sequence ID" value="XM_033963728.1"/>
</dbReference>
<dbReference type="PANTHER" id="PTHR23210">
    <property type="entry name" value="ACTIVATING TRANSCRIPTION FACTOR 7 INTERACTING PROTEIN"/>
    <property type="match status" value="1"/>
</dbReference>
<dbReference type="OrthoDB" id="2434995at2759"/>
<gene>
    <name evidence="13 14 15" type="primary">ATF7IP2</name>
</gene>
<evidence type="ECO:0000259" key="10">
    <source>
        <dbReference type="Pfam" id="PF16788"/>
    </source>
</evidence>
<keyword evidence="6" id="KW-0804">Transcription</keyword>
<name>A0A6P8SL90_GEOSA</name>
<accession>A0A6P8SL90</accession>
<evidence type="ECO:0000313" key="12">
    <source>
        <dbReference type="Proteomes" id="UP000515159"/>
    </source>
</evidence>
<comment type="subcellular location">
    <subcellularLocation>
        <location evidence="1">Nucleus</location>
    </subcellularLocation>
</comment>
<dbReference type="GO" id="GO:0005634">
    <property type="term" value="C:nucleus"/>
    <property type="evidence" value="ECO:0007669"/>
    <property type="project" value="UniProtKB-SubCell"/>
</dbReference>
<organism evidence="12 15">
    <name type="scientific">Geotrypetes seraphini</name>
    <name type="common">Gaboon caecilian</name>
    <name type="synonym">Caecilia seraphini</name>
    <dbReference type="NCBI Taxonomy" id="260995"/>
    <lineage>
        <taxon>Eukaryota</taxon>
        <taxon>Metazoa</taxon>
        <taxon>Chordata</taxon>
        <taxon>Craniata</taxon>
        <taxon>Vertebrata</taxon>
        <taxon>Euteleostomi</taxon>
        <taxon>Amphibia</taxon>
        <taxon>Gymnophiona</taxon>
        <taxon>Geotrypetes</taxon>
    </lineage>
</organism>
<keyword evidence="12" id="KW-1185">Reference proteome</keyword>
<evidence type="ECO:0000256" key="7">
    <source>
        <dbReference type="ARBA" id="ARBA00023242"/>
    </source>
</evidence>
<evidence type="ECO:0000313" key="15">
    <source>
        <dbReference type="RefSeq" id="XP_033819619.1"/>
    </source>
</evidence>
<dbReference type="Pfam" id="PF16788">
    <property type="entry name" value="ATF7IP_BD"/>
    <property type="match status" value="1"/>
</dbReference>
<dbReference type="GO" id="GO:0005667">
    <property type="term" value="C:transcription regulator complex"/>
    <property type="evidence" value="ECO:0007669"/>
    <property type="project" value="TreeGrafter"/>
</dbReference>
<dbReference type="GO" id="GO:0003712">
    <property type="term" value="F:transcription coregulator activity"/>
    <property type="evidence" value="ECO:0007669"/>
    <property type="project" value="TreeGrafter"/>
</dbReference>
<evidence type="ECO:0000259" key="11">
    <source>
        <dbReference type="Pfam" id="PF16794"/>
    </source>
</evidence>
<evidence type="ECO:0000256" key="1">
    <source>
        <dbReference type="ARBA" id="ARBA00004123"/>
    </source>
</evidence>
<dbReference type="InterPro" id="IPR056565">
    <property type="entry name" value="Fn3_ATF7IP"/>
</dbReference>
<evidence type="ECO:0000256" key="4">
    <source>
        <dbReference type="ARBA" id="ARBA00023015"/>
    </source>
</evidence>
<dbReference type="SUPFAM" id="SSF49265">
    <property type="entry name" value="Fibronectin type III"/>
    <property type="match status" value="1"/>
</dbReference>
<dbReference type="GO" id="GO:0006355">
    <property type="term" value="P:regulation of DNA-templated transcription"/>
    <property type="evidence" value="ECO:0007669"/>
    <property type="project" value="TreeGrafter"/>
</dbReference>
<dbReference type="InterPro" id="IPR026085">
    <property type="entry name" value="ATF7-int"/>
</dbReference>
<keyword evidence="8" id="KW-0175">Coiled coil</keyword>
<evidence type="ECO:0000256" key="8">
    <source>
        <dbReference type="SAM" id="Coils"/>
    </source>
</evidence>
<dbReference type="Pfam" id="PF16794">
    <property type="entry name" value="fn3_4"/>
    <property type="match status" value="1"/>
</dbReference>
<dbReference type="RefSeq" id="XP_033819617.1">
    <property type="nucleotide sequence ID" value="XM_033963726.1"/>
</dbReference>
<feature type="compositionally biased region" description="Polar residues" evidence="9">
    <location>
        <begin position="413"/>
        <end position="442"/>
    </location>
</feature>
<dbReference type="InterPro" id="IPR013783">
    <property type="entry name" value="Ig-like_fold"/>
</dbReference>
<dbReference type="RefSeq" id="XP_033819618.1">
    <property type="nucleotide sequence ID" value="XM_033963727.1"/>
</dbReference>
<dbReference type="PANTHER" id="PTHR23210:SF28">
    <property type="entry name" value="ACTIVATING TRANSCRIPTION FACTOR 7 INTERACTING PROTEIN 2"/>
    <property type="match status" value="1"/>
</dbReference>
<feature type="region of interest" description="Disordered" evidence="9">
    <location>
        <begin position="289"/>
        <end position="312"/>
    </location>
</feature>
<proteinExistence type="inferred from homology"/>
<keyword evidence="7" id="KW-0539">Nucleus</keyword>
<dbReference type="CDD" id="cd00063">
    <property type="entry name" value="FN3"/>
    <property type="match status" value="1"/>
</dbReference>
<feature type="domain" description="Activating transcription factor 7-interacting protein Fn3" evidence="11">
    <location>
        <begin position="618"/>
        <end position="718"/>
    </location>
</feature>
<dbReference type="InterPro" id="IPR036116">
    <property type="entry name" value="FN3_sf"/>
</dbReference>
<keyword evidence="3" id="KW-0678">Repressor</keyword>